<evidence type="ECO:0000256" key="2">
    <source>
        <dbReference type="SAM" id="Phobius"/>
    </source>
</evidence>
<evidence type="ECO:0000256" key="1">
    <source>
        <dbReference type="SAM" id="MobiDB-lite"/>
    </source>
</evidence>
<protein>
    <submittedName>
        <fullName evidence="3">Uncharacterized protein</fullName>
    </submittedName>
</protein>
<reference evidence="3 4" key="1">
    <citation type="submission" date="2019-03" db="EMBL/GenBank/DDBJ databases">
        <title>This is whole genome sequence of Paenibacillus sp MS74 strain.</title>
        <authorList>
            <person name="Trinh H.N."/>
        </authorList>
    </citation>
    <scope>NUCLEOTIDE SEQUENCE [LARGE SCALE GENOMIC DNA]</scope>
    <source>
        <strain evidence="3 4">MS74</strain>
    </source>
</reference>
<comment type="caution">
    <text evidence="3">The sequence shown here is derived from an EMBL/GenBank/DDBJ whole genome shotgun (WGS) entry which is preliminary data.</text>
</comment>
<name>A0A4V2ZTS5_9BACL</name>
<sequence>MIGSIRWNFLVGGLSFALTFCVSIVNNIWLTTLLRSVYSFIILFLVVFACRWALGTLAGFNKPAGAETLHDESAEEHKGNTLDLSTPDEEADLHQMLRNSQDGKESAGGTGFAPLNPPKLSSKSNLDAGELAQAVRHMTEQ</sequence>
<evidence type="ECO:0000313" key="4">
    <source>
        <dbReference type="Proteomes" id="UP000295636"/>
    </source>
</evidence>
<feature type="transmembrane region" description="Helical" evidence="2">
    <location>
        <begin position="7"/>
        <end position="30"/>
    </location>
</feature>
<keyword evidence="2" id="KW-1133">Transmembrane helix</keyword>
<dbReference type="RefSeq" id="WP_133228072.1">
    <property type="nucleotide sequence ID" value="NZ_SMRT01000004.1"/>
</dbReference>
<organism evidence="3 4">
    <name type="scientific">Paenibacillus piri</name>
    <dbReference type="NCBI Taxonomy" id="2547395"/>
    <lineage>
        <taxon>Bacteria</taxon>
        <taxon>Bacillati</taxon>
        <taxon>Bacillota</taxon>
        <taxon>Bacilli</taxon>
        <taxon>Bacillales</taxon>
        <taxon>Paenibacillaceae</taxon>
        <taxon>Paenibacillus</taxon>
    </lineage>
</organism>
<evidence type="ECO:0000313" key="3">
    <source>
        <dbReference type="EMBL" id="TDF98204.1"/>
    </source>
</evidence>
<keyword evidence="2" id="KW-0812">Transmembrane</keyword>
<dbReference type="AlphaFoldDB" id="A0A4V2ZTS5"/>
<feature type="region of interest" description="Disordered" evidence="1">
    <location>
        <begin position="97"/>
        <end position="141"/>
    </location>
</feature>
<gene>
    <name evidence="3" type="ORF">E1757_11950</name>
</gene>
<feature type="transmembrane region" description="Helical" evidence="2">
    <location>
        <begin position="36"/>
        <end position="54"/>
    </location>
</feature>
<dbReference type="Proteomes" id="UP000295636">
    <property type="component" value="Unassembled WGS sequence"/>
</dbReference>
<keyword evidence="4" id="KW-1185">Reference proteome</keyword>
<proteinExistence type="predicted"/>
<keyword evidence="2" id="KW-0472">Membrane</keyword>
<dbReference type="EMBL" id="SMRT01000004">
    <property type="protein sequence ID" value="TDF98204.1"/>
    <property type="molecule type" value="Genomic_DNA"/>
</dbReference>
<dbReference type="OrthoDB" id="2476549at2"/>
<accession>A0A4V2ZTS5</accession>